<dbReference type="PRINTS" id="PR00482">
    <property type="entry name" value="OMPTIN"/>
</dbReference>
<name>A0A890DG59_ECOLX</name>
<protein>
    <submittedName>
        <fullName evidence="1">Protease VII (Omptin)</fullName>
        <ecNumber evidence="1">3.4.23.49</ecNumber>
    </submittedName>
</protein>
<reference evidence="1" key="1">
    <citation type="journal article" date="2021" name="Sci. Rep.">
        <title>Antibiotic resistance plasmid composition and architecture in Escherichia coli isolates from meat.</title>
        <authorList>
            <person name="Darphorn T.S."/>
            <person name="Bel K."/>
            <person name="Koenders-van Sint Anneland B.B."/>
            <person name="Brul S."/>
            <person name="Ter Kuile B.H."/>
        </authorList>
    </citation>
    <scope>NUCLEOTIDE SEQUENCE</scope>
    <source>
        <strain evidence="1">ESBL3156</strain>
    </source>
</reference>
<dbReference type="GO" id="GO:0004190">
    <property type="term" value="F:aspartic-type endopeptidase activity"/>
    <property type="evidence" value="ECO:0007669"/>
    <property type="project" value="UniProtKB-EC"/>
</dbReference>
<dbReference type="GO" id="GO:0006508">
    <property type="term" value="P:proteolysis"/>
    <property type="evidence" value="ECO:0007669"/>
    <property type="project" value="UniProtKB-KW"/>
</dbReference>
<dbReference type="InterPro" id="IPR000036">
    <property type="entry name" value="Peptidase_A26_omptin"/>
</dbReference>
<geneLocation type="plasmid" evidence="1">
    <name>pESBL3156-IncF</name>
</geneLocation>
<dbReference type="Pfam" id="PF01278">
    <property type="entry name" value="Omptin"/>
    <property type="match status" value="1"/>
</dbReference>
<sequence>MPYIGLTGNYRYDSFEFGGSFKYSGWVKASDNDEHYNPEKRITYRSDVNNQNYYSVSLHAGYYITPAAKVYVDNTVSLCMKSGRAASLKIQELTETLLSLSTYTLHIL</sequence>
<dbReference type="GO" id="GO:0009279">
    <property type="term" value="C:cell outer membrane"/>
    <property type="evidence" value="ECO:0007669"/>
    <property type="project" value="InterPro"/>
</dbReference>
<keyword evidence="1" id="KW-0614">Plasmid</keyword>
<proteinExistence type="predicted"/>
<keyword evidence="1" id="KW-0378">Hydrolase</keyword>
<dbReference type="EMBL" id="MW390524">
    <property type="protein sequence ID" value="QRG43485.1"/>
    <property type="molecule type" value="Genomic_DNA"/>
</dbReference>
<dbReference type="InterPro" id="IPR020080">
    <property type="entry name" value="OM_adhesin/peptidase_omptin"/>
</dbReference>
<dbReference type="SUPFAM" id="SSF69917">
    <property type="entry name" value="OMPT-like"/>
    <property type="match status" value="1"/>
</dbReference>
<organism evidence="1">
    <name type="scientific">Escherichia coli</name>
    <dbReference type="NCBI Taxonomy" id="562"/>
    <lineage>
        <taxon>Bacteria</taxon>
        <taxon>Pseudomonadati</taxon>
        <taxon>Pseudomonadota</taxon>
        <taxon>Gammaproteobacteria</taxon>
        <taxon>Enterobacterales</taxon>
        <taxon>Enterobacteriaceae</taxon>
        <taxon>Escherichia</taxon>
    </lineage>
</organism>
<keyword evidence="1" id="KW-0645">Protease</keyword>
<accession>A0A890DG59</accession>
<dbReference type="AlphaFoldDB" id="A0A890DG59"/>
<dbReference type="InterPro" id="IPR053724">
    <property type="entry name" value="OMP_A26_sf"/>
</dbReference>
<dbReference type="EC" id="3.4.23.49" evidence="1"/>
<dbReference type="Gene3D" id="2.40.128.90">
    <property type="entry name" value="OMPT-like"/>
    <property type="match status" value="1"/>
</dbReference>
<evidence type="ECO:0000313" key="1">
    <source>
        <dbReference type="EMBL" id="QRG43485.1"/>
    </source>
</evidence>